<comment type="caution">
    <text evidence="1">The sequence shown here is derived from an EMBL/GenBank/DDBJ whole genome shotgun (WGS) entry which is preliminary data.</text>
</comment>
<accession>A0A4Y9Y5S9</accession>
<reference evidence="1 2" key="1">
    <citation type="submission" date="2019-01" db="EMBL/GenBank/DDBJ databases">
        <title>Genome sequencing of the rare red list fungi Fomitopsis rosea.</title>
        <authorList>
            <person name="Buettner E."/>
            <person name="Kellner H."/>
        </authorList>
    </citation>
    <scope>NUCLEOTIDE SEQUENCE [LARGE SCALE GENOMIC DNA]</scope>
    <source>
        <strain evidence="1 2">DSM 105464</strain>
    </source>
</reference>
<evidence type="ECO:0000313" key="2">
    <source>
        <dbReference type="Proteomes" id="UP000298390"/>
    </source>
</evidence>
<gene>
    <name evidence="1" type="ORF">EVJ58_g7040</name>
</gene>
<protein>
    <submittedName>
        <fullName evidence="1">Uncharacterized protein</fullName>
    </submittedName>
</protein>
<dbReference type="AlphaFoldDB" id="A0A4Y9Y5S9"/>
<sequence>MFGARLTDMRHELVDVAFAVTVSAQAVLRHEVSYLLGYTEYSASERRFSGHKADLVPSRFKTIASVSSRWFVFNPEFIRLASLGI</sequence>
<organism evidence="1 2">
    <name type="scientific">Rhodofomes roseus</name>
    <dbReference type="NCBI Taxonomy" id="34475"/>
    <lineage>
        <taxon>Eukaryota</taxon>
        <taxon>Fungi</taxon>
        <taxon>Dikarya</taxon>
        <taxon>Basidiomycota</taxon>
        <taxon>Agaricomycotina</taxon>
        <taxon>Agaricomycetes</taxon>
        <taxon>Polyporales</taxon>
        <taxon>Rhodofomes</taxon>
    </lineage>
</organism>
<evidence type="ECO:0000313" key="1">
    <source>
        <dbReference type="EMBL" id="TFY57400.1"/>
    </source>
</evidence>
<proteinExistence type="predicted"/>
<dbReference type="EMBL" id="SEKV01000431">
    <property type="protein sequence ID" value="TFY57400.1"/>
    <property type="molecule type" value="Genomic_DNA"/>
</dbReference>
<name>A0A4Y9Y5S9_9APHY</name>
<dbReference type="Proteomes" id="UP000298390">
    <property type="component" value="Unassembled WGS sequence"/>
</dbReference>